<dbReference type="AlphaFoldDB" id="A0A0P1AWC1"/>
<dbReference type="Proteomes" id="UP000054928">
    <property type="component" value="Unassembled WGS sequence"/>
</dbReference>
<reference evidence="2" key="1">
    <citation type="submission" date="2014-09" db="EMBL/GenBank/DDBJ databases">
        <authorList>
            <person name="Sharma Rahul"/>
            <person name="Thines Marco"/>
        </authorList>
    </citation>
    <scope>NUCLEOTIDE SEQUENCE [LARGE SCALE GENOMIC DNA]</scope>
</reference>
<protein>
    <submittedName>
        <fullName evidence="1">Uncharacterized protein</fullName>
    </submittedName>
</protein>
<accession>A0A0P1AWC1</accession>
<sequence>MKTEITIVQTISKWKSADLKKILRESQAKRSHEFVAAAGDNIMEHPHTFSTRDVCER</sequence>
<proteinExistence type="predicted"/>
<dbReference type="EMBL" id="CCYD01001583">
    <property type="protein sequence ID" value="CEG45550.1"/>
    <property type="molecule type" value="Genomic_DNA"/>
</dbReference>
<organism evidence="1 2">
    <name type="scientific">Plasmopara halstedii</name>
    <name type="common">Downy mildew of sunflower</name>
    <dbReference type="NCBI Taxonomy" id="4781"/>
    <lineage>
        <taxon>Eukaryota</taxon>
        <taxon>Sar</taxon>
        <taxon>Stramenopiles</taxon>
        <taxon>Oomycota</taxon>
        <taxon>Peronosporomycetes</taxon>
        <taxon>Peronosporales</taxon>
        <taxon>Peronosporaceae</taxon>
        <taxon>Plasmopara</taxon>
    </lineage>
</organism>
<keyword evidence="2" id="KW-1185">Reference proteome</keyword>
<name>A0A0P1AWC1_PLAHL</name>
<evidence type="ECO:0000313" key="1">
    <source>
        <dbReference type="EMBL" id="CEG45550.1"/>
    </source>
</evidence>
<dbReference type="RefSeq" id="XP_024581919.1">
    <property type="nucleotide sequence ID" value="XM_024716307.1"/>
</dbReference>
<evidence type="ECO:0000313" key="2">
    <source>
        <dbReference type="Proteomes" id="UP000054928"/>
    </source>
</evidence>
<dbReference type="GeneID" id="36396894"/>